<name>A0ABV6UBZ4_9ACTN</name>
<dbReference type="RefSeq" id="WP_394303721.1">
    <property type="nucleotide sequence ID" value="NZ_JBHMQT010000057.1"/>
</dbReference>
<keyword evidence="2" id="KW-1185">Reference proteome</keyword>
<gene>
    <name evidence="1" type="ORF">ACFHYQ_25780</name>
</gene>
<sequence>MATTPGGFRSALAGEPWWPGRTGEIAECLGGGVYLAYAEGPAAGAATVAAGFTPDNALARARTRAAALDALHGMAGGAPAPSPGARRLSLADFLPEPPFGDTGTDVPGVGLLSRDGYLLPAEVVRIGGRDGGVEPTLVGVVEEDICAAIADVLAHDVTIRWWESPRVPLLRVTEHLGRLLPRGLASATRLLDLRVPAYVLPGADFQIGLVGVSGEWTTVAVAAGRTVRDAIGEAFLRAMVARALPWEALPATDFLRRVTVWHREADYLAYLERWAVDADPGTLDDSGLWESALGWPDIACRRFGHEPIAVGTGSAVAVAKVVCPGAACYRTAPPGFILPCPVP</sequence>
<accession>A0ABV6UBZ4</accession>
<evidence type="ECO:0000313" key="2">
    <source>
        <dbReference type="Proteomes" id="UP001589870"/>
    </source>
</evidence>
<comment type="caution">
    <text evidence="1">The sequence shown here is derived from an EMBL/GenBank/DDBJ whole genome shotgun (WGS) entry which is preliminary data.</text>
</comment>
<evidence type="ECO:0008006" key="3">
    <source>
        <dbReference type="Google" id="ProtNLM"/>
    </source>
</evidence>
<dbReference type="Proteomes" id="UP001589870">
    <property type="component" value="Unassembled WGS sequence"/>
</dbReference>
<organism evidence="1 2">
    <name type="scientific">Sphaerimonospora cavernae</name>
    <dbReference type="NCBI Taxonomy" id="1740611"/>
    <lineage>
        <taxon>Bacteria</taxon>
        <taxon>Bacillati</taxon>
        <taxon>Actinomycetota</taxon>
        <taxon>Actinomycetes</taxon>
        <taxon>Streptosporangiales</taxon>
        <taxon>Streptosporangiaceae</taxon>
        <taxon>Sphaerimonospora</taxon>
    </lineage>
</organism>
<proteinExistence type="predicted"/>
<reference evidence="1 2" key="1">
    <citation type="submission" date="2024-09" db="EMBL/GenBank/DDBJ databases">
        <authorList>
            <person name="Sun Q."/>
            <person name="Mori K."/>
        </authorList>
    </citation>
    <scope>NUCLEOTIDE SEQUENCE [LARGE SCALE GENOMIC DNA]</scope>
    <source>
        <strain evidence="1 2">TBRC 1851</strain>
    </source>
</reference>
<evidence type="ECO:0000313" key="1">
    <source>
        <dbReference type="EMBL" id="MFC0865712.1"/>
    </source>
</evidence>
<protein>
    <recommendedName>
        <fullName evidence="3">YcaO domain-containing protein</fullName>
    </recommendedName>
</protein>
<dbReference type="EMBL" id="JBHMQT010000057">
    <property type="protein sequence ID" value="MFC0865712.1"/>
    <property type="molecule type" value="Genomic_DNA"/>
</dbReference>